<gene>
    <name evidence="2" type="ORF">CCACVL1_11021</name>
</gene>
<evidence type="ECO:0000313" key="2">
    <source>
        <dbReference type="EMBL" id="OMO84065.1"/>
    </source>
</evidence>
<accession>A0A1R3INA7</accession>
<evidence type="ECO:0000256" key="1">
    <source>
        <dbReference type="SAM" id="MobiDB-lite"/>
    </source>
</evidence>
<proteinExistence type="predicted"/>
<feature type="region of interest" description="Disordered" evidence="1">
    <location>
        <begin position="437"/>
        <end position="460"/>
    </location>
</feature>
<comment type="caution">
    <text evidence="2">The sequence shown here is derived from an EMBL/GenBank/DDBJ whole genome shotgun (WGS) entry which is preliminary data.</text>
</comment>
<dbReference type="Gramene" id="OMO84065">
    <property type="protein sequence ID" value="OMO84065"/>
    <property type="gene ID" value="CCACVL1_11021"/>
</dbReference>
<feature type="compositionally biased region" description="Basic and acidic residues" evidence="1">
    <location>
        <begin position="399"/>
        <end position="408"/>
    </location>
</feature>
<feature type="region of interest" description="Disordered" evidence="1">
    <location>
        <begin position="384"/>
        <end position="419"/>
    </location>
</feature>
<name>A0A1R3INA7_COCAP</name>
<sequence length="460" mass="52160">MLDRHLNEMAYRTGNPIFHDAENVLYDQYIRAFYSRRTTRVFYRDRRDQQQNRNRNNNTPPPQSPRQSRLLGYNGPPDEDDRDDMEARFEIQDEQEENINNGVDIPNGNVAVPIVADPIQAIIPSTTEAPASQELSNTVQLPSGNGGTTQEINLPQQLNNPQEVPIPPPNIDLPTLNRNFDPAEAFNESANRVRRIQNYFNTGGPHTLAEIHEMRAALAEEKDRFEEICRQVVRHGHAMMQDIQNRGHNDPLIQPTSNDPRWINFPGGGILFTNARITTGRQRDQAESSAMGASRGQEREQSSLSRQEFLFQLEMEFDKSINAHGISESLQVFNIRANNSNLDGTFGPAGDIRGNQTVLTPRTTEPVEENYNLNEIDVVTAFLRDSPSPTQPQAEVEERDNLKRKRDEDENENLETEMSRTIRQRLEYLAVTGDVNGEVSTSQATEGLRQAVPDQPPKQI</sequence>
<organism evidence="2 3">
    <name type="scientific">Corchorus capsularis</name>
    <name type="common">Jute</name>
    <dbReference type="NCBI Taxonomy" id="210143"/>
    <lineage>
        <taxon>Eukaryota</taxon>
        <taxon>Viridiplantae</taxon>
        <taxon>Streptophyta</taxon>
        <taxon>Embryophyta</taxon>
        <taxon>Tracheophyta</taxon>
        <taxon>Spermatophyta</taxon>
        <taxon>Magnoliopsida</taxon>
        <taxon>eudicotyledons</taxon>
        <taxon>Gunneridae</taxon>
        <taxon>Pentapetalae</taxon>
        <taxon>rosids</taxon>
        <taxon>malvids</taxon>
        <taxon>Malvales</taxon>
        <taxon>Malvaceae</taxon>
        <taxon>Grewioideae</taxon>
        <taxon>Apeibeae</taxon>
        <taxon>Corchorus</taxon>
    </lineage>
</organism>
<feature type="region of interest" description="Disordered" evidence="1">
    <location>
        <begin position="44"/>
        <end position="83"/>
    </location>
</feature>
<dbReference type="EMBL" id="AWWV01009779">
    <property type="protein sequence ID" value="OMO84065.1"/>
    <property type="molecule type" value="Genomic_DNA"/>
</dbReference>
<dbReference type="Proteomes" id="UP000188268">
    <property type="component" value="Unassembled WGS sequence"/>
</dbReference>
<reference evidence="2 3" key="1">
    <citation type="submission" date="2013-09" db="EMBL/GenBank/DDBJ databases">
        <title>Corchorus capsularis genome sequencing.</title>
        <authorList>
            <person name="Alam M."/>
            <person name="Haque M.S."/>
            <person name="Islam M.S."/>
            <person name="Emdad E.M."/>
            <person name="Islam M.M."/>
            <person name="Ahmed B."/>
            <person name="Halim A."/>
            <person name="Hossen Q.M.M."/>
            <person name="Hossain M.Z."/>
            <person name="Ahmed R."/>
            <person name="Khan M.M."/>
            <person name="Islam R."/>
            <person name="Rashid M.M."/>
            <person name="Khan S.A."/>
            <person name="Rahman M.S."/>
            <person name="Alam M."/>
        </authorList>
    </citation>
    <scope>NUCLEOTIDE SEQUENCE [LARGE SCALE GENOMIC DNA]</scope>
    <source>
        <strain evidence="3">cv. CVL-1</strain>
        <tissue evidence="2">Whole seedling</tissue>
    </source>
</reference>
<evidence type="ECO:0000313" key="3">
    <source>
        <dbReference type="Proteomes" id="UP000188268"/>
    </source>
</evidence>
<dbReference type="AlphaFoldDB" id="A0A1R3INA7"/>
<feature type="region of interest" description="Disordered" evidence="1">
    <location>
        <begin position="280"/>
        <end position="303"/>
    </location>
</feature>
<protein>
    <submittedName>
        <fullName evidence="2">Uncharacterized protein</fullName>
    </submittedName>
</protein>
<keyword evidence="3" id="KW-1185">Reference proteome</keyword>